<proteinExistence type="predicted"/>
<organism evidence="1">
    <name type="scientific">Arundo donax</name>
    <name type="common">Giant reed</name>
    <name type="synonym">Donax arundinaceus</name>
    <dbReference type="NCBI Taxonomy" id="35708"/>
    <lineage>
        <taxon>Eukaryota</taxon>
        <taxon>Viridiplantae</taxon>
        <taxon>Streptophyta</taxon>
        <taxon>Embryophyta</taxon>
        <taxon>Tracheophyta</taxon>
        <taxon>Spermatophyta</taxon>
        <taxon>Magnoliopsida</taxon>
        <taxon>Liliopsida</taxon>
        <taxon>Poales</taxon>
        <taxon>Poaceae</taxon>
        <taxon>PACMAD clade</taxon>
        <taxon>Arundinoideae</taxon>
        <taxon>Arundineae</taxon>
        <taxon>Arundo</taxon>
    </lineage>
</organism>
<dbReference type="AlphaFoldDB" id="A0A0A9HF76"/>
<reference evidence="1" key="2">
    <citation type="journal article" date="2015" name="Data Brief">
        <title>Shoot transcriptome of the giant reed, Arundo donax.</title>
        <authorList>
            <person name="Barrero R.A."/>
            <person name="Guerrero F.D."/>
            <person name="Moolhuijzen P."/>
            <person name="Goolsby J.A."/>
            <person name="Tidwell J."/>
            <person name="Bellgard S.E."/>
            <person name="Bellgard M.I."/>
        </authorList>
    </citation>
    <scope>NUCLEOTIDE SEQUENCE</scope>
    <source>
        <tissue evidence="1">Shoot tissue taken approximately 20 cm above the soil surface</tissue>
    </source>
</reference>
<reference evidence="1" key="1">
    <citation type="submission" date="2014-09" db="EMBL/GenBank/DDBJ databases">
        <authorList>
            <person name="Magalhaes I.L.F."/>
            <person name="Oliveira U."/>
            <person name="Santos F.R."/>
            <person name="Vidigal T.H.D.A."/>
            <person name="Brescovit A.D."/>
            <person name="Santos A.J."/>
        </authorList>
    </citation>
    <scope>NUCLEOTIDE SEQUENCE</scope>
    <source>
        <tissue evidence="1">Shoot tissue taken approximately 20 cm above the soil surface</tissue>
    </source>
</reference>
<accession>A0A0A9HF76</accession>
<dbReference type="EMBL" id="GBRH01162066">
    <property type="protein sequence ID" value="JAE35830.1"/>
    <property type="molecule type" value="Transcribed_RNA"/>
</dbReference>
<protein>
    <submittedName>
        <fullName evidence="1">Uncharacterized protein</fullName>
    </submittedName>
</protein>
<sequence length="28" mass="3337">MPKQSDFALIVELLVNVTYKFLDVVYYQ</sequence>
<evidence type="ECO:0000313" key="1">
    <source>
        <dbReference type="EMBL" id="JAE35830.1"/>
    </source>
</evidence>
<name>A0A0A9HF76_ARUDO</name>